<accession>A0A1M5YL50</accession>
<evidence type="ECO:0008006" key="3">
    <source>
        <dbReference type="Google" id="ProtNLM"/>
    </source>
</evidence>
<evidence type="ECO:0000313" key="2">
    <source>
        <dbReference type="Proteomes" id="UP000183954"/>
    </source>
</evidence>
<evidence type="ECO:0000313" key="1">
    <source>
        <dbReference type="EMBL" id="SHI12554.1"/>
    </source>
</evidence>
<protein>
    <recommendedName>
        <fullName evidence="3">Peptidase propeptide and YPEB domain-containing protein</fullName>
    </recommendedName>
</protein>
<proteinExistence type="predicted"/>
<dbReference type="OrthoDB" id="2629735at2"/>
<name>A0A1M5YL50_9FIRM</name>
<sequence length="180" mass="19546">MIKFIKVSIVIVITLSLVGTISLIKPRNSSANTTYLLGVKPVTSQNLASLSKIGYEFNVPALPAVISPDVAIRNASVTYPGLKGKTDYTVEYQVLTVPKFNAFSQEALEKNPVLNAKKLIDHLPVYIISYENMLIPVHSPIGTKSSETQDSSVPAGYQKGEYNVVVDATSGVPLLVFSYR</sequence>
<keyword evidence="2" id="KW-1185">Reference proteome</keyword>
<organism evidence="1 2">
    <name type="scientific">Desulfosporosinus lacus DSM 15449</name>
    <dbReference type="NCBI Taxonomy" id="1121420"/>
    <lineage>
        <taxon>Bacteria</taxon>
        <taxon>Bacillati</taxon>
        <taxon>Bacillota</taxon>
        <taxon>Clostridia</taxon>
        <taxon>Eubacteriales</taxon>
        <taxon>Desulfitobacteriaceae</taxon>
        <taxon>Desulfosporosinus</taxon>
    </lineage>
</organism>
<gene>
    <name evidence="1" type="ORF">SAMN02746098_02505</name>
</gene>
<dbReference type="AlphaFoldDB" id="A0A1M5YL50"/>
<dbReference type="RefSeq" id="WP_073030068.1">
    <property type="nucleotide sequence ID" value="NZ_FQXJ01000008.1"/>
</dbReference>
<reference evidence="2" key="1">
    <citation type="submission" date="2016-11" db="EMBL/GenBank/DDBJ databases">
        <authorList>
            <person name="Varghese N."/>
            <person name="Submissions S."/>
        </authorList>
    </citation>
    <scope>NUCLEOTIDE SEQUENCE [LARGE SCALE GENOMIC DNA]</scope>
    <source>
        <strain evidence="2">DSM 15449</strain>
    </source>
</reference>
<dbReference type="Proteomes" id="UP000183954">
    <property type="component" value="Unassembled WGS sequence"/>
</dbReference>
<dbReference type="EMBL" id="FQXJ01000008">
    <property type="protein sequence ID" value="SHI12554.1"/>
    <property type="molecule type" value="Genomic_DNA"/>
</dbReference>